<dbReference type="InterPro" id="IPR019748">
    <property type="entry name" value="FERM_central"/>
</dbReference>
<dbReference type="InterPro" id="IPR018979">
    <property type="entry name" value="FERM_N"/>
</dbReference>
<dbReference type="Pfam" id="PF09380">
    <property type="entry name" value="FERM_C"/>
    <property type="match status" value="1"/>
</dbReference>
<organism evidence="7 8">
    <name type="scientific">Sinanodonta woodiana</name>
    <name type="common">Chinese pond mussel</name>
    <name type="synonym">Anodonta woodiana</name>
    <dbReference type="NCBI Taxonomy" id="1069815"/>
    <lineage>
        <taxon>Eukaryota</taxon>
        <taxon>Metazoa</taxon>
        <taxon>Spiralia</taxon>
        <taxon>Lophotrochozoa</taxon>
        <taxon>Mollusca</taxon>
        <taxon>Bivalvia</taxon>
        <taxon>Autobranchia</taxon>
        <taxon>Heteroconchia</taxon>
        <taxon>Palaeoheterodonta</taxon>
        <taxon>Unionida</taxon>
        <taxon>Unionoidea</taxon>
        <taxon>Unionidae</taxon>
        <taxon>Unioninae</taxon>
        <taxon>Sinanodonta</taxon>
    </lineage>
</organism>
<reference evidence="7 8" key="1">
    <citation type="submission" date="2024-11" db="EMBL/GenBank/DDBJ databases">
        <title>Chromosome-level genome assembly of the freshwater bivalve Anodonta woodiana.</title>
        <authorList>
            <person name="Chen X."/>
        </authorList>
    </citation>
    <scope>NUCLEOTIDE SEQUENCE [LARGE SCALE GENOMIC DNA]</scope>
    <source>
        <strain evidence="7">MN2024</strain>
        <tissue evidence="7">Gills</tissue>
    </source>
</reference>
<feature type="compositionally biased region" description="Low complexity" evidence="5">
    <location>
        <begin position="929"/>
        <end position="938"/>
    </location>
</feature>
<dbReference type="PANTHER" id="PTHR46079">
    <property type="entry name" value="FERM DOMAIN-CONTAINING PROTEIN 4"/>
    <property type="match status" value="1"/>
</dbReference>
<evidence type="ECO:0000259" key="6">
    <source>
        <dbReference type="PROSITE" id="PS50057"/>
    </source>
</evidence>
<feature type="region of interest" description="Disordered" evidence="5">
    <location>
        <begin position="790"/>
        <end position="826"/>
    </location>
</feature>
<name>A0ABD3UUW5_SINWO</name>
<dbReference type="Proteomes" id="UP001634394">
    <property type="component" value="Unassembled WGS sequence"/>
</dbReference>
<feature type="compositionally biased region" description="Basic and acidic residues" evidence="5">
    <location>
        <begin position="724"/>
        <end position="733"/>
    </location>
</feature>
<feature type="region of interest" description="Disordered" evidence="5">
    <location>
        <begin position="518"/>
        <end position="604"/>
    </location>
</feature>
<comment type="caution">
    <text evidence="7">The sequence shown here is derived from an EMBL/GenBank/DDBJ whole genome shotgun (WGS) entry which is preliminary data.</text>
</comment>
<dbReference type="FunFam" id="1.20.80.10:FF:000008">
    <property type="entry name" value="FERM domain containing 4A"/>
    <property type="match status" value="1"/>
</dbReference>
<dbReference type="Gene3D" id="1.20.80.10">
    <property type="match status" value="1"/>
</dbReference>
<keyword evidence="8" id="KW-1185">Reference proteome</keyword>
<dbReference type="InterPro" id="IPR011993">
    <property type="entry name" value="PH-like_dom_sf"/>
</dbReference>
<dbReference type="InterPro" id="IPR018980">
    <property type="entry name" value="FERM_PH-like_C"/>
</dbReference>
<comment type="subcellular location">
    <subcellularLocation>
        <location evidence="1">Cytoplasm</location>
    </subcellularLocation>
</comment>
<feature type="region of interest" description="Disordered" evidence="5">
    <location>
        <begin position="1012"/>
        <end position="1078"/>
    </location>
</feature>
<gene>
    <name evidence="7" type="ORF">ACJMK2_015744</name>
</gene>
<dbReference type="PRINTS" id="PR00935">
    <property type="entry name" value="BAND41"/>
</dbReference>
<dbReference type="PROSITE" id="PS50057">
    <property type="entry name" value="FERM_3"/>
    <property type="match status" value="1"/>
</dbReference>
<dbReference type="InterPro" id="IPR021774">
    <property type="entry name" value="CUPID"/>
</dbReference>
<dbReference type="EMBL" id="JBJQND010000015">
    <property type="protein sequence ID" value="KAL3852055.1"/>
    <property type="molecule type" value="Genomic_DNA"/>
</dbReference>
<dbReference type="InterPro" id="IPR047176">
    <property type="entry name" value="FRMD4A/B"/>
</dbReference>
<sequence>MTTRKSKIHRRLTQIWMNEGRKGQVILPDERRLDILIQPRLYVHELLDIAASYFKLKEKEYFGLAILDETGHYNWLHNDKKILENDLPRKSTSSVLLIYFAVRFYVDSIIQLRDVNTVELFYLNAKQAVFKGQIECDSETVFELAAHVLQATHGDYTDDETARADLKKFPIPTSALKEHPSIAYCEEKVLSYFKKLAGTGRGLAVVNYLTIVERLPTYGIHYYEVKDKKDIPWWLGISCKGIAVYDKNDKSTPRRIFIWKNLQNLYYRDKKFSIEVHDPKRVSVSRRTFGPGNVNVHAWFAATQQLTKCIWYMSVTQHQFYLDKKQTKGNLPTVKSVSDLASELSRSTTSLHSSLGSDNSRSGSSTSLPSLGASRFDLNCDQVDANKVQREMYQALKARREAMEELLKKKTEELKLLCIKEGELTGVLPEEMPLAPGEQPPQIRRRVGTAFSLSTKIVDSDNEAANILSRLELEYELQKQITNAAMKLALDKSVAKTVRKQRKQCLVKSQTKLKEMEKKLSEVRKSGKNAVRVQPSPSGPPFDDSERVTPVHSPSVRREVREYKANPEASSSYVHRSATTPTDLSLGPRGTLSPSSSSPSLDGGSYTPNVLYSAKHQIYPAFNSRSQSAGSQAQYESGHIGSRLEGSVDSGFSSSINMYNVPSRRTSRYDSNDELKPVSDSNHYETLDDAVLGVPSKHGSQEGLHHKSQNSYGSLERNFRKRNDRNIERKLSDSESNSDDVNNSVYGSKRGSRSEYNLSSRNNLIEVPVIHEGYPKNFNPVDRVKNVEETWQDSLSPEPSPVVQGSRYSYSDSRERNVDPHTTNSYSPRLYEGVSHISHHNTPFTAEHSISIKRVESPRTVASASTIVTVSRLSSPQTEVSKPFEMSDFYKYSEKLRRLRMVGNYRQQILGIDMGTGSPISATQHSDTSDPSNSVSSTLYHHYPSHPSDPNHNTNSPHHRHYHPSGSSSPFGSPVGGRHANPHVQKQTQQYEIKNCGRGGGTATVSSTTTTYHTVKERSSSSQVQISTSTSQGRIMYKARQENSKQSQYQAPVPLKCDPVRSSSTSSSSSSTGCSKTCLERPPVLGDQNLITQIY</sequence>
<dbReference type="Pfam" id="PF09379">
    <property type="entry name" value="FERM_N"/>
    <property type="match status" value="1"/>
</dbReference>
<dbReference type="InterPro" id="IPR041785">
    <property type="entry name" value="FRMD4A/B_FERM_C"/>
</dbReference>
<dbReference type="InterPro" id="IPR029071">
    <property type="entry name" value="Ubiquitin-like_domsf"/>
</dbReference>
<dbReference type="InterPro" id="IPR019749">
    <property type="entry name" value="Band_41_domain"/>
</dbReference>
<dbReference type="GO" id="GO:0005737">
    <property type="term" value="C:cytoplasm"/>
    <property type="evidence" value="ECO:0007669"/>
    <property type="project" value="UniProtKB-SubCell"/>
</dbReference>
<dbReference type="Pfam" id="PF11819">
    <property type="entry name" value="CUPID"/>
    <property type="match status" value="1"/>
</dbReference>
<dbReference type="CDD" id="cd13191">
    <property type="entry name" value="FERM_C_FRMD4A_FRMD4B"/>
    <property type="match status" value="1"/>
</dbReference>
<dbReference type="SUPFAM" id="SSF47031">
    <property type="entry name" value="Second domain of FERM"/>
    <property type="match status" value="1"/>
</dbReference>
<feature type="compositionally biased region" description="Basic and acidic residues" evidence="5">
    <location>
        <begin position="556"/>
        <end position="565"/>
    </location>
</feature>
<feature type="region of interest" description="Disordered" evidence="5">
    <location>
        <begin position="916"/>
        <end position="988"/>
    </location>
</feature>
<dbReference type="SUPFAM" id="SSF50729">
    <property type="entry name" value="PH domain-like"/>
    <property type="match status" value="1"/>
</dbReference>
<keyword evidence="2" id="KW-0963">Cytoplasm</keyword>
<evidence type="ECO:0000313" key="8">
    <source>
        <dbReference type="Proteomes" id="UP001634394"/>
    </source>
</evidence>
<keyword evidence="3 4" id="KW-0175">Coiled coil</keyword>
<dbReference type="SUPFAM" id="SSF54236">
    <property type="entry name" value="Ubiquitin-like"/>
    <property type="match status" value="1"/>
</dbReference>
<evidence type="ECO:0000313" key="7">
    <source>
        <dbReference type="EMBL" id="KAL3852055.1"/>
    </source>
</evidence>
<feature type="compositionally biased region" description="Low complexity" evidence="5">
    <location>
        <begin position="1020"/>
        <end position="1032"/>
    </location>
</feature>
<evidence type="ECO:0000256" key="2">
    <source>
        <dbReference type="ARBA" id="ARBA00022490"/>
    </source>
</evidence>
<dbReference type="SMART" id="SM01196">
    <property type="entry name" value="FERM_C"/>
    <property type="match status" value="1"/>
</dbReference>
<feature type="coiled-coil region" evidence="4">
    <location>
        <begin position="386"/>
        <end position="420"/>
    </location>
</feature>
<accession>A0ABD3UUW5</accession>
<proteinExistence type="predicted"/>
<dbReference type="Pfam" id="PF00373">
    <property type="entry name" value="FERM_M"/>
    <property type="match status" value="1"/>
</dbReference>
<dbReference type="InterPro" id="IPR000299">
    <property type="entry name" value="FERM_domain"/>
</dbReference>
<feature type="compositionally biased region" description="Low complexity" evidence="5">
    <location>
        <begin position="584"/>
        <end position="604"/>
    </location>
</feature>
<feature type="domain" description="FERM" evidence="6">
    <location>
        <begin position="21"/>
        <end position="325"/>
    </location>
</feature>
<evidence type="ECO:0000256" key="4">
    <source>
        <dbReference type="SAM" id="Coils"/>
    </source>
</evidence>
<evidence type="ECO:0000256" key="5">
    <source>
        <dbReference type="SAM" id="MobiDB-lite"/>
    </source>
</evidence>
<feature type="region of interest" description="Disordered" evidence="5">
    <location>
        <begin position="663"/>
        <end position="756"/>
    </location>
</feature>
<dbReference type="CDD" id="cd14473">
    <property type="entry name" value="FERM_B-lobe"/>
    <property type="match status" value="1"/>
</dbReference>
<dbReference type="PANTHER" id="PTHR46079:SF2">
    <property type="entry name" value="FERM DOMAIN-CONTAINING PROTEIN"/>
    <property type="match status" value="1"/>
</dbReference>
<feature type="compositionally biased region" description="Low complexity" evidence="5">
    <location>
        <begin position="964"/>
        <end position="977"/>
    </location>
</feature>
<protein>
    <recommendedName>
        <fullName evidence="6">FERM domain-containing protein</fullName>
    </recommendedName>
</protein>
<feature type="compositionally biased region" description="Polar residues" evidence="5">
    <location>
        <begin position="568"/>
        <end position="583"/>
    </location>
</feature>
<dbReference type="Gene3D" id="3.10.20.90">
    <property type="entry name" value="Phosphatidylinositol 3-kinase Catalytic Subunit, Chain A, domain 1"/>
    <property type="match status" value="1"/>
</dbReference>
<dbReference type="Gene3D" id="2.30.29.30">
    <property type="entry name" value="Pleckstrin-homology domain (PH domain)/Phosphotyrosine-binding domain (PTB)"/>
    <property type="match status" value="1"/>
</dbReference>
<dbReference type="InterPro" id="IPR014352">
    <property type="entry name" value="FERM/acyl-CoA-bd_prot_sf"/>
</dbReference>
<evidence type="ECO:0000256" key="1">
    <source>
        <dbReference type="ARBA" id="ARBA00004496"/>
    </source>
</evidence>
<feature type="compositionally biased region" description="Low complexity" evidence="5">
    <location>
        <begin position="1062"/>
        <end position="1072"/>
    </location>
</feature>
<dbReference type="CDD" id="cd17103">
    <property type="entry name" value="FERM_F1_FRMD4"/>
    <property type="match status" value="1"/>
</dbReference>
<dbReference type="AlphaFoldDB" id="A0ABD3UUW5"/>
<dbReference type="SMART" id="SM00295">
    <property type="entry name" value="B41"/>
    <property type="match status" value="1"/>
</dbReference>
<feature type="compositionally biased region" description="Basic and acidic residues" evidence="5">
    <location>
        <begin position="667"/>
        <end position="686"/>
    </location>
</feature>
<dbReference type="InterPro" id="IPR035963">
    <property type="entry name" value="FERM_2"/>
</dbReference>
<evidence type="ECO:0000256" key="3">
    <source>
        <dbReference type="ARBA" id="ARBA00023054"/>
    </source>
</evidence>